<accession>X0XZB2</accession>
<dbReference type="AlphaFoldDB" id="X0XZB2"/>
<organism evidence="1">
    <name type="scientific">marine sediment metagenome</name>
    <dbReference type="NCBI Taxonomy" id="412755"/>
    <lineage>
        <taxon>unclassified sequences</taxon>
        <taxon>metagenomes</taxon>
        <taxon>ecological metagenomes</taxon>
    </lineage>
</organism>
<protein>
    <submittedName>
        <fullName evidence="1">Uncharacterized protein</fullName>
    </submittedName>
</protein>
<name>X0XZB2_9ZZZZ</name>
<proteinExistence type="predicted"/>
<dbReference type="EMBL" id="BARS01057129">
    <property type="protein sequence ID" value="GAG48829.1"/>
    <property type="molecule type" value="Genomic_DNA"/>
</dbReference>
<comment type="caution">
    <text evidence="1">The sequence shown here is derived from an EMBL/GenBank/DDBJ whole genome shotgun (WGS) entry which is preliminary data.</text>
</comment>
<reference evidence="1" key="1">
    <citation type="journal article" date="2014" name="Front. Microbiol.">
        <title>High frequency of phylogenetically diverse reductive dehalogenase-homologous genes in deep subseafloor sedimentary metagenomes.</title>
        <authorList>
            <person name="Kawai M."/>
            <person name="Futagami T."/>
            <person name="Toyoda A."/>
            <person name="Takaki Y."/>
            <person name="Nishi S."/>
            <person name="Hori S."/>
            <person name="Arai W."/>
            <person name="Tsubouchi T."/>
            <person name="Morono Y."/>
            <person name="Uchiyama I."/>
            <person name="Ito T."/>
            <person name="Fujiyama A."/>
            <person name="Inagaki F."/>
            <person name="Takami H."/>
        </authorList>
    </citation>
    <scope>NUCLEOTIDE SEQUENCE</scope>
    <source>
        <strain evidence="1">Expedition CK06-06</strain>
    </source>
</reference>
<gene>
    <name evidence="1" type="ORF">S01H1_83883</name>
</gene>
<feature type="non-terminal residue" evidence="1">
    <location>
        <position position="108"/>
    </location>
</feature>
<sequence length="108" mass="12487">MVKKEPSADVKAVARRVESTGRFEIFRKVKAASVHPVLLAELDRLLYEFARYEAGEATRQWYADRCDEGIPTSELANATLGHYERTLRKLRPHFELDFTSRGDERSCR</sequence>
<evidence type="ECO:0000313" key="1">
    <source>
        <dbReference type="EMBL" id="GAG48829.1"/>
    </source>
</evidence>